<protein>
    <recommendedName>
        <fullName evidence="1">KHA domain-containing protein</fullName>
    </recommendedName>
</protein>
<evidence type="ECO:0000313" key="3">
    <source>
        <dbReference type="Proteomes" id="UP000775213"/>
    </source>
</evidence>
<feature type="domain" description="KHA" evidence="1">
    <location>
        <begin position="38"/>
        <end position="71"/>
    </location>
</feature>
<keyword evidence="3" id="KW-1185">Reference proteome</keyword>
<organism evidence="2 3">
    <name type="scientific">Dendrobium chrysotoxum</name>
    <name type="common">Orchid</name>
    <dbReference type="NCBI Taxonomy" id="161865"/>
    <lineage>
        <taxon>Eukaryota</taxon>
        <taxon>Viridiplantae</taxon>
        <taxon>Streptophyta</taxon>
        <taxon>Embryophyta</taxon>
        <taxon>Tracheophyta</taxon>
        <taxon>Spermatophyta</taxon>
        <taxon>Magnoliopsida</taxon>
        <taxon>Liliopsida</taxon>
        <taxon>Asparagales</taxon>
        <taxon>Orchidaceae</taxon>
        <taxon>Epidendroideae</taxon>
        <taxon>Malaxideae</taxon>
        <taxon>Dendrobiinae</taxon>
        <taxon>Dendrobium</taxon>
    </lineage>
</organism>
<reference evidence="2 3" key="1">
    <citation type="journal article" date="2021" name="Hortic Res">
        <title>Chromosome-scale assembly of the Dendrobium chrysotoxum genome enhances the understanding of orchid evolution.</title>
        <authorList>
            <person name="Zhang Y."/>
            <person name="Zhang G.Q."/>
            <person name="Zhang D."/>
            <person name="Liu X.D."/>
            <person name="Xu X.Y."/>
            <person name="Sun W.H."/>
            <person name="Yu X."/>
            <person name="Zhu X."/>
            <person name="Wang Z.W."/>
            <person name="Zhao X."/>
            <person name="Zhong W.Y."/>
            <person name="Chen H."/>
            <person name="Yin W.L."/>
            <person name="Huang T."/>
            <person name="Niu S.C."/>
            <person name="Liu Z.J."/>
        </authorList>
    </citation>
    <scope>NUCLEOTIDE SEQUENCE [LARGE SCALE GENOMIC DNA]</scope>
    <source>
        <strain evidence="2">Lindl</strain>
    </source>
</reference>
<gene>
    <name evidence="2" type="ORF">IEQ34_011334</name>
</gene>
<dbReference type="Pfam" id="PF11834">
    <property type="entry name" value="KHA"/>
    <property type="match status" value="1"/>
</dbReference>
<evidence type="ECO:0000313" key="2">
    <source>
        <dbReference type="EMBL" id="KAH0460671.1"/>
    </source>
</evidence>
<proteinExistence type="predicted"/>
<dbReference type="EMBL" id="JAGFBR010000010">
    <property type="protein sequence ID" value="KAH0460671.1"/>
    <property type="molecule type" value="Genomic_DNA"/>
</dbReference>
<accession>A0AAV7GX83</accession>
<comment type="caution">
    <text evidence="2">The sequence shown here is derived from an EMBL/GenBank/DDBJ whole genome shotgun (WGS) entry which is preliminary data.</text>
</comment>
<dbReference type="AlphaFoldDB" id="A0AAV7GX83"/>
<name>A0AAV7GX83_DENCH</name>
<dbReference type="InterPro" id="IPR021789">
    <property type="entry name" value="KHA_dom"/>
</dbReference>
<evidence type="ECO:0000259" key="1">
    <source>
        <dbReference type="Pfam" id="PF11834"/>
    </source>
</evidence>
<sequence length="231" mass="24708">MVAAVAVLGFLEQENAAKSKTAAGNGGVKGLLSPKHDIYKKKFGAIPTKILTIEGAEVEDLDVVRDDDQLFYQSLKNYICLPVSRNSPPQSFSALPRTPPSLYSPSTSQGAFDPSHLHTPLTNFARAPEPFPCFPAAIVETPTPPHASSCTPLPDLPPGRYAVSPCSRCICLPSAPESSFRVAPCAAVCTFPLRLLAKGRLASSSRSFRHLHGKKAFLHLPYPIPSSSSSI</sequence>
<dbReference type="Proteomes" id="UP000775213">
    <property type="component" value="Unassembled WGS sequence"/>
</dbReference>